<sequence length="112" mass="11976">MPTITTTLVDYSQVGNTKTLTAPGHTVSAPRLVIQKRKIPSTSSGVAESDVKVVYGTTDTNGPLSSRVSVEAVVRYPANGNMADVTAALTLFREVVASDEFQSAVYTQNWIK</sequence>
<accession>A0A8S5L0R0</accession>
<evidence type="ECO:0000313" key="1">
    <source>
        <dbReference type="EMBL" id="DAD50706.1"/>
    </source>
</evidence>
<name>A0A8S5L0R0_9VIRU</name>
<reference evidence="1" key="1">
    <citation type="submission" date="2020-09" db="EMBL/GenBank/DDBJ databases">
        <title>Leviviricetes taxonomy.</title>
        <authorList>
            <person name="Stockdale S.R."/>
            <person name="Callanan J."/>
            <person name="Adriaenssens E.M."/>
            <person name="Kuhn J.H."/>
            <person name="Rumnieks J."/>
            <person name="Shkoporov A."/>
            <person name="Draper L.A."/>
            <person name="Ross P."/>
            <person name="Hill C."/>
        </authorList>
    </citation>
    <scope>NUCLEOTIDE SEQUENCE</scope>
</reference>
<proteinExistence type="predicted"/>
<dbReference type="Proteomes" id="UP000677325">
    <property type="component" value="Segment"/>
</dbReference>
<dbReference type="GeneID" id="80399298"/>
<gene>
    <name evidence="1" type="primary">SRR6960799_30_2</name>
</gene>
<dbReference type="KEGG" id="vg:80399298"/>
<keyword evidence="1" id="KW-0167">Capsid protein</keyword>
<keyword evidence="1" id="KW-0946">Virion</keyword>
<keyword evidence="2" id="KW-1185">Reference proteome</keyword>
<dbReference type="GO" id="GO:0019028">
    <property type="term" value="C:viral capsid"/>
    <property type="evidence" value="ECO:0007669"/>
    <property type="project" value="UniProtKB-KW"/>
</dbReference>
<dbReference type="EMBL" id="BK013604">
    <property type="protein sequence ID" value="DAD50706.1"/>
    <property type="molecule type" value="Genomic_RNA"/>
</dbReference>
<evidence type="ECO:0000313" key="2">
    <source>
        <dbReference type="Proteomes" id="UP000677325"/>
    </source>
</evidence>
<protein>
    <submittedName>
        <fullName evidence="1">Coat protein</fullName>
    </submittedName>
</protein>
<organism evidence="1 2">
    <name type="scientific">ssRNA phage SRR6960799_30</name>
    <dbReference type="NCBI Taxonomy" id="2786588"/>
    <lineage>
        <taxon>Viruses</taxon>
        <taxon>Riboviria</taxon>
        <taxon>Orthornavirae</taxon>
        <taxon>Lenarviricota</taxon>
        <taxon>Leviviricetes</taxon>
        <taxon>Norzivirales</taxon>
        <taxon>Solspiviridae</taxon>
        <taxon>Mahshuvirus</taxon>
        <taxon>Mahshuvirus limivivens</taxon>
    </lineage>
</organism>
<dbReference type="RefSeq" id="YP_010770090.1">
    <property type="nucleotide sequence ID" value="NC_074160.1"/>
</dbReference>